<reference evidence="3" key="1">
    <citation type="submission" date="2018-05" db="EMBL/GenBank/DDBJ databases">
        <authorList>
            <person name="Deangelis K."/>
            <person name="Huntemann M."/>
            <person name="Clum A."/>
            <person name="Pillay M."/>
            <person name="Palaniappan K."/>
            <person name="Varghese N."/>
            <person name="Mikhailova N."/>
            <person name="Stamatis D."/>
            <person name="Reddy T."/>
            <person name="Daum C."/>
            <person name="Shapiro N."/>
            <person name="Ivanova N."/>
            <person name="Kyrpides N."/>
            <person name="Woyke T."/>
        </authorList>
    </citation>
    <scope>NUCLEOTIDE SEQUENCE [LARGE SCALE GENOMIC DNA]</scope>
    <source>
        <strain evidence="3">GAS496</strain>
    </source>
</reference>
<organism evidence="2 3">
    <name type="scientific">Mycolicibacterium moriokaense</name>
    <dbReference type="NCBI Taxonomy" id="39691"/>
    <lineage>
        <taxon>Bacteria</taxon>
        <taxon>Bacillati</taxon>
        <taxon>Actinomycetota</taxon>
        <taxon>Actinomycetes</taxon>
        <taxon>Mycobacteriales</taxon>
        <taxon>Mycobacteriaceae</taxon>
        <taxon>Mycolicibacterium</taxon>
    </lineage>
</organism>
<dbReference type="EMBL" id="QJJU01000024">
    <property type="protein sequence ID" value="PXX02455.1"/>
    <property type="molecule type" value="Genomic_DNA"/>
</dbReference>
<dbReference type="AlphaFoldDB" id="A0A318HN99"/>
<gene>
    <name evidence="2" type="ORF">C8E89_104323</name>
    <name evidence="1" type="ORF">C8E89_1241</name>
</gene>
<keyword evidence="3" id="KW-1185">Reference proteome</keyword>
<name>A0A318HN99_9MYCO</name>
<dbReference type="SUPFAM" id="SSF51658">
    <property type="entry name" value="Xylose isomerase-like"/>
    <property type="match status" value="1"/>
</dbReference>
<evidence type="ECO:0000313" key="3">
    <source>
        <dbReference type="Proteomes" id="UP000247781"/>
    </source>
</evidence>
<dbReference type="InterPro" id="IPR036237">
    <property type="entry name" value="Xyl_isomerase-like_sf"/>
</dbReference>
<reference evidence="2" key="2">
    <citation type="submission" date="2018-05" db="EMBL/GenBank/DDBJ databases">
        <authorList>
            <person name="Lanie J.A."/>
            <person name="Ng W.-L."/>
            <person name="Kazmierczak K.M."/>
            <person name="Andrzejewski T.M."/>
            <person name="Davidsen T.M."/>
            <person name="Wayne K.J."/>
            <person name="Tettelin H."/>
            <person name="Glass J.I."/>
            <person name="Rusch D."/>
            <person name="Podicherti R."/>
            <person name="Tsui H.-C.T."/>
            <person name="Winkler M.E."/>
        </authorList>
    </citation>
    <scope>NUCLEOTIDE SEQUENCE [LARGE SCALE GENOMIC DNA]</scope>
    <source>
        <strain evidence="2">GAS496</strain>
    </source>
</reference>
<dbReference type="Proteomes" id="UP000247781">
    <property type="component" value="Unassembled WGS sequence"/>
</dbReference>
<reference evidence="2 3" key="3">
    <citation type="submission" date="2018-06" db="EMBL/GenBank/DDBJ databases">
        <title>Sequencing of bacterial isolates from soil warming experiment in Harvard Forest, Massachusetts, USA.</title>
        <authorList>
            <person name="Deangelis K.PhD."/>
        </authorList>
    </citation>
    <scope>NUCLEOTIDE SEQUENCE [LARGE SCALE GENOMIC DNA]</scope>
    <source>
        <strain evidence="2 3">GAS496</strain>
    </source>
</reference>
<comment type="caution">
    <text evidence="2">The sequence shown here is derived from an EMBL/GenBank/DDBJ whole genome shotgun (WGS) entry which is preliminary data.</text>
</comment>
<evidence type="ECO:0000313" key="1">
    <source>
        <dbReference type="EMBL" id="PXX02455.1"/>
    </source>
</evidence>
<evidence type="ECO:0000313" key="2">
    <source>
        <dbReference type="EMBL" id="PXX10525.1"/>
    </source>
</evidence>
<proteinExistence type="predicted"/>
<accession>A0A318HN99</accession>
<evidence type="ECO:0008006" key="4">
    <source>
        <dbReference type="Google" id="ProtNLM"/>
    </source>
</evidence>
<protein>
    <recommendedName>
        <fullName evidence="4">Sugar phosphate isomerase/epimerase</fullName>
    </recommendedName>
</protein>
<dbReference type="EMBL" id="QJJU01000004">
    <property type="protein sequence ID" value="PXX10525.1"/>
    <property type="molecule type" value="Genomic_DNA"/>
</dbReference>
<feature type="non-terminal residue" evidence="2">
    <location>
        <position position="37"/>
    </location>
</feature>
<sequence length="37" mass="4396">MKIALDPTPFHHDFDLLEFPRLVADLGYDYLQLTPHR</sequence>